<evidence type="ECO:0000313" key="2">
    <source>
        <dbReference type="Proteomes" id="UP000245683"/>
    </source>
</evidence>
<dbReference type="EMBL" id="QGSV01000078">
    <property type="protein sequence ID" value="PWU51959.1"/>
    <property type="molecule type" value="Genomic_DNA"/>
</dbReference>
<gene>
    <name evidence="1" type="ORF">DLJ46_03900</name>
</gene>
<comment type="caution">
    <text evidence="1">The sequence shown here is derived from an EMBL/GenBank/DDBJ whole genome shotgun (WGS) entry which is preliminary data.</text>
</comment>
<organism evidence="1 2">
    <name type="scientific">Micromonospora globispora</name>
    <dbReference type="NCBI Taxonomy" id="1450148"/>
    <lineage>
        <taxon>Bacteria</taxon>
        <taxon>Bacillati</taxon>
        <taxon>Actinomycetota</taxon>
        <taxon>Actinomycetes</taxon>
        <taxon>Micromonosporales</taxon>
        <taxon>Micromonosporaceae</taxon>
        <taxon>Micromonospora</taxon>
    </lineage>
</organism>
<protein>
    <submittedName>
        <fullName evidence="1">Uncharacterized protein</fullName>
    </submittedName>
</protein>
<keyword evidence="2" id="KW-1185">Reference proteome</keyword>
<proteinExistence type="predicted"/>
<accession>A0A317KGL2</accession>
<dbReference type="Proteomes" id="UP000245683">
    <property type="component" value="Unassembled WGS sequence"/>
</dbReference>
<sequence>MTVAIEFFRDQDGYLEFRADRREACLGMWLTDDIQSVHEICLDLLADLADIAAGRKGGESWEGNAWAAEISPEGVDLQNLWRDVLKAHYPLPEARRVVAQYWRLLADDPDRGRAVTEWERDNGRPHPYGGL</sequence>
<evidence type="ECO:0000313" key="1">
    <source>
        <dbReference type="EMBL" id="PWU51959.1"/>
    </source>
</evidence>
<reference evidence="2" key="1">
    <citation type="submission" date="2018-05" db="EMBL/GenBank/DDBJ databases">
        <title>Micromonospora globispora sp. nov. and Micromonospora rugosa sp. nov., isolated from marine sediment.</title>
        <authorList>
            <person name="Carro L."/>
            <person name="Aysel V."/>
            <person name="Cetin D."/>
            <person name="Igual J.M."/>
            <person name="Klenk H.-P."/>
            <person name="Trujillo M.E."/>
            <person name="Sahin N."/>
        </authorList>
    </citation>
    <scope>NUCLEOTIDE SEQUENCE [LARGE SCALE GENOMIC DNA]</scope>
    <source>
        <strain evidence="2">S2904</strain>
    </source>
</reference>
<dbReference type="AlphaFoldDB" id="A0A317KGL2"/>
<name>A0A317KGL2_9ACTN</name>